<evidence type="ECO:0000256" key="9">
    <source>
        <dbReference type="ARBA" id="ARBA00023180"/>
    </source>
</evidence>
<dbReference type="GO" id="GO:0004930">
    <property type="term" value="F:G protein-coupled receptor activity"/>
    <property type="evidence" value="ECO:0007669"/>
    <property type="project" value="UniProtKB-KW"/>
</dbReference>
<organism evidence="14 15">
    <name type="scientific">Hypothenemus hampei</name>
    <name type="common">Coffee berry borer</name>
    <dbReference type="NCBI Taxonomy" id="57062"/>
    <lineage>
        <taxon>Eukaryota</taxon>
        <taxon>Metazoa</taxon>
        <taxon>Ecdysozoa</taxon>
        <taxon>Arthropoda</taxon>
        <taxon>Hexapoda</taxon>
        <taxon>Insecta</taxon>
        <taxon>Pterygota</taxon>
        <taxon>Neoptera</taxon>
        <taxon>Endopterygota</taxon>
        <taxon>Coleoptera</taxon>
        <taxon>Polyphaga</taxon>
        <taxon>Cucujiformia</taxon>
        <taxon>Curculionidae</taxon>
        <taxon>Scolytinae</taxon>
        <taxon>Hypothenemus</taxon>
    </lineage>
</organism>
<proteinExistence type="predicted"/>
<evidence type="ECO:0000256" key="12">
    <source>
        <dbReference type="SAM" id="Phobius"/>
    </source>
</evidence>
<keyword evidence="9" id="KW-0325">Glycoprotein</keyword>
<dbReference type="SUPFAM" id="SSF53822">
    <property type="entry name" value="Periplasmic binding protein-like I"/>
    <property type="match status" value="1"/>
</dbReference>
<keyword evidence="7 12" id="KW-0472">Membrane</keyword>
<evidence type="ECO:0000256" key="2">
    <source>
        <dbReference type="ARBA" id="ARBA00022475"/>
    </source>
</evidence>
<dbReference type="PANTHER" id="PTHR10519">
    <property type="entry name" value="GABA-B RECEPTOR"/>
    <property type="match status" value="1"/>
</dbReference>
<keyword evidence="8" id="KW-0675">Receptor</keyword>
<evidence type="ECO:0000256" key="11">
    <source>
        <dbReference type="ARBA" id="ARBA00073785"/>
    </source>
</evidence>
<keyword evidence="4" id="KW-0732">Signal</keyword>
<evidence type="ECO:0000259" key="13">
    <source>
        <dbReference type="Pfam" id="PF01094"/>
    </source>
</evidence>
<evidence type="ECO:0000256" key="10">
    <source>
        <dbReference type="ARBA" id="ARBA00023224"/>
    </source>
</evidence>
<dbReference type="Gene3D" id="3.40.50.2300">
    <property type="match status" value="2"/>
</dbReference>
<dbReference type="CDD" id="cd06366">
    <property type="entry name" value="PBP1_GABAb_receptor"/>
    <property type="match status" value="1"/>
</dbReference>
<dbReference type="Pfam" id="PF01094">
    <property type="entry name" value="ANF_receptor"/>
    <property type="match status" value="1"/>
</dbReference>
<accession>A0ABD1F240</accession>
<name>A0ABD1F240_HYPHA</name>
<evidence type="ECO:0000256" key="6">
    <source>
        <dbReference type="ARBA" id="ARBA00023040"/>
    </source>
</evidence>
<evidence type="ECO:0000313" key="15">
    <source>
        <dbReference type="Proteomes" id="UP001566132"/>
    </source>
</evidence>
<keyword evidence="2" id="KW-1003">Cell membrane</keyword>
<reference evidence="14 15" key="1">
    <citation type="submission" date="2024-05" db="EMBL/GenBank/DDBJ databases">
        <title>Genetic variation in Jamaican populations of the coffee berry borer (Hypothenemus hampei).</title>
        <authorList>
            <person name="Errbii M."/>
            <person name="Myrie A."/>
        </authorList>
    </citation>
    <scope>NUCLEOTIDE SEQUENCE [LARGE SCALE GENOMIC DNA]</scope>
    <source>
        <strain evidence="14">JA-Hopewell-2020-01-JO</strain>
        <tissue evidence="14">Whole body</tissue>
    </source>
</reference>
<dbReference type="InterPro" id="IPR001828">
    <property type="entry name" value="ANF_lig-bd_rcpt"/>
</dbReference>
<keyword evidence="15" id="KW-1185">Reference proteome</keyword>
<evidence type="ECO:0000256" key="5">
    <source>
        <dbReference type="ARBA" id="ARBA00022989"/>
    </source>
</evidence>
<evidence type="ECO:0000256" key="7">
    <source>
        <dbReference type="ARBA" id="ARBA00023136"/>
    </source>
</evidence>
<dbReference type="GO" id="GO:0005886">
    <property type="term" value="C:plasma membrane"/>
    <property type="evidence" value="ECO:0007669"/>
    <property type="project" value="UniProtKB-SubCell"/>
</dbReference>
<dbReference type="PRINTS" id="PR01176">
    <property type="entry name" value="GABABRECEPTR"/>
</dbReference>
<evidence type="ECO:0000256" key="3">
    <source>
        <dbReference type="ARBA" id="ARBA00022692"/>
    </source>
</evidence>
<keyword evidence="10" id="KW-0807">Transducer</keyword>
<dbReference type="AlphaFoldDB" id="A0ABD1F240"/>
<dbReference type="PANTHER" id="PTHR10519:SF46">
    <property type="entry name" value="METABOTROPIC GABA-B RECEPTOR SUBTYPE 3, ISOFORM A"/>
    <property type="match status" value="1"/>
</dbReference>
<feature type="transmembrane region" description="Helical" evidence="12">
    <location>
        <begin position="6"/>
        <end position="25"/>
    </location>
</feature>
<dbReference type="EMBL" id="JBDJPC010000003">
    <property type="protein sequence ID" value="KAL1509289.1"/>
    <property type="molecule type" value="Genomic_DNA"/>
</dbReference>
<evidence type="ECO:0000313" key="14">
    <source>
        <dbReference type="EMBL" id="KAL1509289.1"/>
    </source>
</evidence>
<dbReference type="InterPro" id="IPR028082">
    <property type="entry name" value="Peripla_BP_I"/>
</dbReference>
<dbReference type="InterPro" id="IPR002455">
    <property type="entry name" value="GPCR3_GABA-B"/>
</dbReference>
<protein>
    <recommendedName>
        <fullName evidence="11">Gamma-aminobutyric acid type B receptor subunit 2</fullName>
    </recommendedName>
</protein>
<gene>
    <name evidence="14" type="ORF">ABEB36_004051</name>
</gene>
<keyword evidence="3 12" id="KW-0812">Transmembrane</keyword>
<evidence type="ECO:0000256" key="8">
    <source>
        <dbReference type="ARBA" id="ARBA00023170"/>
    </source>
</evidence>
<keyword evidence="5 12" id="KW-1133">Transmembrane helix</keyword>
<keyword evidence="6" id="KW-0297">G-protein coupled receptor</keyword>
<comment type="subcellular location">
    <subcellularLocation>
        <location evidence="1">Cell membrane</location>
        <topology evidence="1">Multi-pass membrane protein</topology>
    </subcellularLocation>
</comment>
<evidence type="ECO:0000256" key="1">
    <source>
        <dbReference type="ARBA" id="ARBA00004651"/>
    </source>
</evidence>
<dbReference type="Proteomes" id="UP001566132">
    <property type="component" value="Unassembled WGS sequence"/>
</dbReference>
<dbReference type="FunFam" id="3.40.50.2300:FF:000063">
    <property type="entry name" value="Gamma-aminobutyric acid type B receptor subunit"/>
    <property type="match status" value="1"/>
</dbReference>
<comment type="caution">
    <text evidence="14">The sequence shown here is derived from an EMBL/GenBank/DDBJ whole genome shotgun (WGS) entry which is preliminary data.</text>
</comment>
<feature type="domain" description="Receptor ligand binding region" evidence="13">
    <location>
        <begin position="124"/>
        <end position="458"/>
    </location>
</feature>
<evidence type="ECO:0000256" key="4">
    <source>
        <dbReference type="ARBA" id="ARBA00022729"/>
    </source>
</evidence>
<sequence>MFQNHPFQQTFCILFISLTLIFFFVQYKTKYPEFSFASNETTSSFSFEELLVEYSANSTEATISREIIFDVVEVLNSVTDLQNDINKTLFQQDNTVQQRNIYILGLFELTNKLGNQQEEGASELIAAKLAVRHVNALKILPGYKLILLINDTQGDPGVAIDRLFHAIYSENTVLVVLGSRFSNVTEALAHIVPYWNILQVSYGARSPALSDRRQFPLFFRTVAPDSSHNIVKVDFIRHHKWPVVVVFSHSENQYLLPINHLITQLEMKNITCISTVTFTTDNYKEQLNVLKELDVRIILGSFSASMAPLIFCQAHSLGMTGSEYVWIIENHQINWWKEAIGNCFQSNLTQATESVFLIGDYEYNNRILQSSELVKKIFENLSKISNRAKNTYDAIWTIALTLRASNAKDLDNLQYTNMEKAYHFVKLMENMQFIGLSGLVKFKQSDRVGDYIVSQIQDKYKILILKYSNTK</sequence>